<keyword evidence="1" id="KW-1133">Transmembrane helix</keyword>
<proteinExistence type="predicted"/>
<keyword evidence="1" id="KW-0472">Membrane</keyword>
<gene>
    <name evidence="2" type="ORF">OnM2_04374</name>
</gene>
<keyword evidence="1" id="KW-0812">Transmembrane</keyword>
<dbReference type="AlphaFoldDB" id="A0A420I2P6"/>
<evidence type="ECO:0000313" key="3">
    <source>
        <dbReference type="Proteomes" id="UP000286134"/>
    </source>
</evidence>
<sequence>MQDWLSSSSSQASTQQLILLIDYLIVLISGGASSRFWYREPTDGVIECLPACLSTDKERIHEVMEFAA</sequence>
<evidence type="ECO:0000256" key="1">
    <source>
        <dbReference type="SAM" id="Phobius"/>
    </source>
</evidence>
<name>A0A420I2P6_9PEZI</name>
<reference evidence="2 3" key="1">
    <citation type="journal article" date="2018" name="BMC Genomics">
        <title>Comparative genome analyses reveal sequence features reflecting distinct modes of host-adaptation between dicot and monocot powdery mildew.</title>
        <authorList>
            <person name="Wu Y."/>
            <person name="Ma X."/>
            <person name="Pan Z."/>
            <person name="Kale S.D."/>
            <person name="Song Y."/>
            <person name="King H."/>
            <person name="Zhang Q."/>
            <person name="Presley C."/>
            <person name="Deng X."/>
            <person name="Wei C.I."/>
            <person name="Xiao S."/>
        </authorList>
    </citation>
    <scope>NUCLEOTIDE SEQUENCE [LARGE SCALE GENOMIC DNA]</scope>
    <source>
        <strain evidence="2">UMSG2</strain>
    </source>
</reference>
<organism evidence="2 3">
    <name type="scientific">Erysiphe neolycopersici</name>
    <dbReference type="NCBI Taxonomy" id="212602"/>
    <lineage>
        <taxon>Eukaryota</taxon>
        <taxon>Fungi</taxon>
        <taxon>Dikarya</taxon>
        <taxon>Ascomycota</taxon>
        <taxon>Pezizomycotina</taxon>
        <taxon>Leotiomycetes</taxon>
        <taxon>Erysiphales</taxon>
        <taxon>Erysiphaceae</taxon>
        <taxon>Erysiphe</taxon>
    </lineage>
</organism>
<dbReference type="EMBL" id="MCFK01002217">
    <property type="protein sequence ID" value="RKF63952.1"/>
    <property type="molecule type" value="Genomic_DNA"/>
</dbReference>
<accession>A0A420I2P6</accession>
<feature type="transmembrane region" description="Helical" evidence="1">
    <location>
        <begin position="12"/>
        <end position="32"/>
    </location>
</feature>
<comment type="caution">
    <text evidence="2">The sequence shown here is derived from an EMBL/GenBank/DDBJ whole genome shotgun (WGS) entry which is preliminary data.</text>
</comment>
<dbReference type="Proteomes" id="UP000286134">
    <property type="component" value="Unassembled WGS sequence"/>
</dbReference>
<evidence type="ECO:0000313" key="2">
    <source>
        <dbReference type="EMBL" id="RKF63952.1"/>
    </source>
</evidence>
<protein>
    <submittedName>
        <fullName evidence="2">Uncharacterized protein</fullName>
    </submittedName>
</protein>
<keyword evidence="3" id="KW-1185">Reference proteome</keyword>